<dbReference type="NCBIfam" id="TIGR01352">
    <property type="entry name" value="tonB_Cterm"/>
    <property type="match status" value="1"/>
</dbReference>
<dbReference type="EMBL" id="JBHLTL010000001">
    <property type="protein sequence ID" value="MFC0587947.1"/>
    <property type="molecule type" value="Genomic_DNA"/>
</dbReference>
<name>A0ABV6PDP6_9SPHN</name>
<keyword evidence="4 6" id="KW-0472">Membrane</keyword>
<evidence type="ECO:0000313" key="9">
    <source>
        <dbReference type="Proteomes" id="UP001589943"/>
    </source>
</evidence>
<comment type="subcellular location">
    <subcellularLocation>
        <location evidence="1">Membrane</location>
        <topology evidence="1">Single-pass membrane protein</topology>
    </subcellularLocation>
</comment>
<dbReference type="InterPro" id="IPR037682">
    <property type="entry name" value="TonB_C"/>
</dbReference>
<feature type="compositionally biased region" description="Basic and acidic residues" evidence="5">
    <location>
        <begin position="63"/>
        <end position="82"/>
    </location>
</feature>
<evidence type="ECO:0000256" key="4">
    <source>
        <dbReference type="ARBA" id="ARBA00023136"/>
    </source>
</evidence>
<proteinExistence type="predicted"/>
<reference evidence="8 9" key="1">
    <citation type="submission" date="2024-09" db="EMBL/GenBank/DDBJ databases">
        <authorList>
            <person name="Sun Q."/>
            <person name="Mori K."/>
        </authorList>
    </citation>
    <scope>NUCLEOTIDE SEQUENCE [LARGE SCALE GENOMIC DNA]</scope>
    <source>
        <strain evidence="8 9">NCAIM B.02537</strain>
    </source>
</reference>
<feature type="region of interest" description="Disordered" evidence="5">
    <location>
        <begin position="49"/>
        <end position="85"/>
    </location>
</feature>
<evidence type="ECO:0000313" key="8">
    <source>
        <dbReference type="EMBL" id="MFC0587947.1"/>
    </source>
</evidence>
<dbReference type="RefSeq" id="WP_379479466.1">
    <property type="nucleotide sequence ID" value="NZ_JBHLTL010000001.1"/>
</dbReference>
<keyword evidence="2 6" id="KW-0812">Transmembrane</keyword>
<organism evidence="8 9">
    <name type="scientific">Novosphingobium aquiterrae</name>
    <dbReference type="NCBI Taxonomy" id="624388"/>
    <lineage>
        <taxon>Bacteria</taxon>
        <taxon>Pseudomonadati</taxon>
        <taxon>Pseudomonadota</taxon>
        <taxon>Alphaproteobacteria</taxon>
        <taxon>Sphingomonadales</taxon>
        <taxon>Sphingomonadaceae</taxon>
        <taxon>Novosphingobium</taxon>
    </lineage>
</organism>
<evidence type="ECO:0000256" key="6">
    <source>
        <dbReference type="SAM" id="Phobius"/>
    </source>
</evidence>
<accession>A0ABV6PDP6</accession>
<keyword evidence="3 6" id="KW-1133">Transmembrane helix</keyword>
<evidence type="ECO:0000256" key="5">
    <source>
        <dbReference type="SAM" id="MobiDB-lite"/>
    </source>
</evidence>
<dbReference type="Proteomes" id="UP001589943">
    <property type="component" value="Unassembled WGS sequence"/>
</dbReference>
<evidence type="ECO:0000256" key="2">
    <source>
        <dbReference type="ARBA" id="ARBA00022692"/>
    </source>
</evidence>
<dbReference type="Pfam" id="PF03544">
    <property type="entry name" value="TonB_C"/>
    <property type="match status" value="1"/>
</dbReference>
<feature type="domain" description="TonB C-terminal" evidence="7">
    <location>
        <begin position="146"/>
        <end position="221"/>
    </location>
</feature>
<sequence length="225" mass="23857">MTYASSIDTKGRVGTFAAVAAVQLVVGYALIAGLAAKFMPKVPATRTEATNFRLPPPPPPPEQHTRVDPKPLTKTPPVHDTHQPLPMDPPTFTTVSEPVFDGGTLGGTGHDIGEVRIPQPDPPPLPSLVHGARPRGNPGLWVTADDYPSADLRQEHAGVTRFRLEVGIDGRVRDCTVTGSSGHPGLDQAACAKLTARGRFDPAIDSTGARLPGSYSSSVRWQIPE</sequence>
<keyword evidence="9" id="KW-1185">Reference proteome</keyword>
<dbReference type="Gene3D" id="3.30.1150.10">
    <property type="match status" value="1"/>
</dbReference>
<gene>
    <name evidence="8" type="ORF">ACFFF7_00810</name>
</gene>
<dbReference type="InterPro" id="IPR006260">
    <property type="entry name" value="TonB/TolA_C"/>
</dbReference>
<protein>
    <submittedName>
        <fullName evidence="8">Energy transducer TonB</fullName>
    </submittedName>
</protein>
<evidence type="ECO:0000256" key="3">
    <source>
        <dbReference type="ARBA" id="ARBA00022989"/>
    </source>
</evidence>
<dbReference type="SUPFAM" id="SSF74653">
    <property type="entry name" value="TolA/TonB C-terminal domain"/>
    <property type="match status" value="1"/>
</dbReference>
<comment type="caution">
    <text evidence="8">The sequence shown here is derived from an EMBL/GenBank/DDBJ whole genome shotgun (WGS) entry which is preliminary data.</text>
</comment>
<feature type="transmembrane region" description="Helical" evidence="6">
    <location>
        <begin position="15"/>
        <end position="36"/>
    </location>
</feature>
<evidence type="ECO:0000256" key="1">
    <source>
        <dbReference type="ARBA" id="ARBA00004167"/>
    </source>
</evidence>
<evidence type="ECO:0000259" key="7">
    <source>
        <dbReference type="Pfam" id="PF03544"/>
    </source>
</evidence>